<evidence type="ECO:0000256" key="5">
    <source>
        <dbReference type="ARBA" id="ARBA00023065"/>
    </source>
</evidence>
<dbReference type="AlphaFoldDB" id="A0A0D7A4W9"/>
<dbReference type="Proteomes" id="UP000054144">
    <property type="component" value="Unassembled WGS sequence"/>
</dbReference>
<keyword evidence="2 8" id="KW-0138">CF(0)</keyword>
<keyword evidence="3 8" id="KW-0375">Hydrogen ion transport</keyword>
<dbReference type="PANTHER" id="PTHR12733:SF3">
    <property type="entry name" value="ATP SYNTHASE F(0) COMPLEX SUBUNIT B1, MITOCHONDRIAL"/>
    <property type="match status" value="1"/>
</dbReference>
<keyword evidence="1 8" id="KW-0813">Transport</keyword>
<gene>
    <name evidence="9" type="ORF">FISHEDRAFT_67208</name>
</gene>
<evidence type="ECO:0000313" key="9">
    <source>
        <dbReference type="EMBL" id="KIY44951.1"/>
    </source>
</evidence>
<evidence type="ECO:0000256" key="3">
    <source>
        <dbReference type="ARBA" id="ARBA00022781"/>
    </source>
</evidence>
<evidence type="ECO:0000256" key="2">
    <source>
        <dbReference type="ARBA" id="ARBA00022547"/>
    </source>
</evidence>
<dbReference type="GO" id="GO:0005743">
    <property type="term" value="C:mitochondrial inner membrane"/>
    <property type="evidence" value="ECO:0007669"/>
    <property type="project" value="UniProtKB-SubCell"/>
</dbReference>
<evidence type="ECO:0000313" key="10">
    <source>
        <dbReference type="Proteomes" id="UP000054144"/>
    </source>
</evidence>
<dbReference type="Gene3D" id="1.20.5.2210">
    <property type="match status" value="1"/>
</dbReference>
<dbReference type="InterPro" id="IPR013837">
    <property type="entry name" value="ATP_synth_F0_suB"/>
</dbReference>
<evidence type="ECO:0000256" key="4">
    <source>
        <dbReference type="ARBA" id="ARBA00022792"/>
    </source>
</evidence>
<evidence type="ECO:0000256" key="8">
    <source>
        <dbReference type="RuleBase" id="RU368017"/>
    </source>
</evidence>
<keyword evidence="10" id="KW-1185">Reference proteome</keyword>
<evidence type="ECO:0000256" key="7">
    <source>
        <dbReference type="ARBA" id="ARBA00023136"/>
    </source>
</evidence>
<evidence type="ECO:0000256" key="6">
    <source>
        <dbReference type="ARBA" id="ARBA00023128"/>
    </source>
</evidence>
<keyword evidence="5 8" id="KW-0406">Ion transport</keyword>
<comment type="subcellular location">
    <subcellularLocation>
        <location evidence="8">Mitochondrion</location>
    </subcellularLocation>
    <subcellularLocation>
        <location evidence="8">Mitochondrion inner membrane</location>
    </subcellularLocation>
</comment>
<protein>
    <recommendedName>
        <fullName evidence="8">ATP synthase subunit 4</fullName>
    </recommendedName>
</protein>
<dbReference type="Pfam" id="PF05405">
    <property type="entry name" value="Mt_ATP-synt_B"/>
    <property type="match status" value="1"/>
</dbReference>
<name>A0A0D7A4W9_9AGAR</name>
<comment type="similarity">
    <text evidence="8">Belongs to the eukaryotic ATPase B chain family.</text>
</comment>
<dbReference type="InterPro" id="IPR008688">
    <property type="entry name" value="ATP_synth_Bsub_B/MI25"/>
</dbReference>
<keyword evidence="7 8" id="KW-0472">Membrane</keyword>
<accession>A0A0D7A4W9</accession>
<keyword evidence="6 8" id="KW-0496">Mitochondrion</keyword>
<dbReference type="OrthoDB" id="67388at2759"/>
<comment type="subunit">
    <text evidence="8">F-type ATPases have 2 components, CF(1) - the catalytic core - and CF(0) - the membrane proton channel. In yeast, the dimeric form of ATP synthase consists of 17 polypeptides: alpha, beta, gamma, delta, epsilon, 4 (B), 5 (OSCP), 6 (A), 8, 9 (C), d, E (Tim11), f, g, h, i/j and k.</text>
</comment>
<dbReference type="GO" id="GO:0046933">
    <property type="term" value="F:proton-transporting ATP synthase activity, rotational mechanism"/>
    <property type="evidence" value="ECO:0007669"/>
    <property type="project" value="TreeGrafter"/>
</dbReference>
<dbReference type="GO" id="GO:0045259">
    <property type="term" value="C:proton-transporting ATP synthase complex"/>
    <property type="evidence" value="ECO:0007669"/>
    <property type="project" value="UniProtKB-KW"/>
</dbReference>
<sequence>MAYRLAANSLRAVARPRVVVALPQQFSARPMSTSKPPPEQRASELIEKLPSRPGILSKTGTAVLGLGLTAAAISQELYVVSEETILLIGSLIVFTYIGKILREPYASWAQAQIDRIKGVLNSAREGHVSAVKERIESVGQMKDAVDVTKSLFALSKETAQLESEAFVKKQQVALAAEIKSMLDSWVRYEQQVKEREQADLAKSVIDKVLATLQDQKVQKDILANSVAEVEQLVKSKAI</sequence>
<dbReference type="FunFam" id="1.20.5.2210:FF:000002">
    <property type="entry name" value="ATP synthase subunit 4 mitochondrial"/>
    <property type="match status" value="1"/>
</dbReference>
<dbReference type="PANTHER" id="PTHR12733">
    <property type="entry name" value="MITOCHONDRIAL ATP SYNTHASE B CHAIN"/>
    <property type="match status" value="1"/>
</dbReference>
<comment type="function">
    <text evidence="8">Subunit b, of the mitochondrial membrane ATP synthase complex (F(1)F(0) ATP synthase or Complex V) that produces ATP from ADP in the presence of a proton gradient across the membrane which is generated by electron transport complexes of the respiratory chain. ATP synthase complex consist of a soluble F(1) head domain - the catalytic core - and a membrane F(1) domain - the membrane proton channel. These two domains are linked by a central stalk rotating inside the F(1) region and a stationary peripheral stalk. During catalysis, ATP synthesis in the catalytic domain of F(1) is coupled via a rotary mechanism of the central stalk subunits to proton translocation. In vivo, can only synthesize ATP although its ATP hydrolase activity can be activated artificially in vitro. Part of the complex F(0) domain. Part of the complex F(0) domain and the peripheric stalk, which acts as a stator to hold the catalytic alpha(3)beta(3) subcomplex and subunit a/ATP6 static relative to the rotary elements.</text>
</comment>
<organism evidence="9 10">
    <name type="scientific">Fistulina hepatica ATCC 64428</name>
    <dbReference type="NCBI Taxonomy" id="1128425"/>
    <lineage>
        <taxon>Eukaryota</taxon>
        <taxon>Fungi</taxon>
        <taxon>Dikarya</taxon>
        <taxon>Basidiomycota</taxon>
        <taxon>Agaricomycotina</taxon>
        <taxon>Agaricomycetes</taxon>
        <taxon>Agaricomycetidae</taxon>
        <taxon>Agaricales</taxon>
        <taxon>Fistulinaceae</taxon>
        <taxon>Fistulina</taxon>
    </lineage>
</organism>
<reference evidence="9 10" key="1">
    <citation type="journal article" date="2015" name="Fungal Genet. Biol.">
        <title>Evolution of novel wood decay mechanisms in Agaricales revealed by the genome sequences of Fistulina hepatica and Cylindrobasidium torrendii.</title>
        <authorList>
            <person name="Floudas D."/>
            <person name="Held B.W."/>
            <person name="Riley R."/>
            <person name="Nagy L.G."/>
            <person name="Koehler G."/>
            <person name="Ransdell A.S."/>
            <person name="Younus H."/>
            <person name="Chow J."/>
            <person name="Chiniquy J."/>
            <person name="Lipzen A."/>
            <person name="Tritt A."/>
            <person name="Sun H."/>
            <person name="Haridas S."/>
            <person name="LaButti K."/>
            <person name="Ohm R.A."/>
            <person name="Kues U."/>
            <person name="Blanchette R.A."/>
            <person name="Grigoriev I.V."/>
            <person name="Minto R.E."/>
            <person name="Hibbett D.S."/>
        </authorList>
    </citation>
    <scope>NUCLEOTIDE SEQUENCE [LARGE SCALE GENOMIC DNA]</scope>
    <source>
        <strain evidence="9 10">ATCC 64428</strain>
    </source>
</reference>
<dbReference type="EMBL" id="KN882063">
    <property type="protein sequence ID" value="KIY44951.1"/>
    <property type="molecule type" value="Genomic_DNA"/>
</dbReference>
<dbReference type="SUPFAM" id="SSF161060">
    <property type="entry name" value="ATP synthase B chain-like"/>
    <property type="match status" value="1"/>
</dbReference>
<keyword evidence="4 8" id="KW-0999">Mitochondrion inner membrane</keyword>
<proteinExistence type="inferred from homology"/>
<evidence type="ECO:0000256" key="1">
    <source>
        <dbReference type="ARBA" id="ARBA00022448"/>
    </source>
</evidence>